<dbReference type="OrthoDB" id="5555605at2"/>
<comment type="subcellular location">
    <subcellularLocation>
        <location evidence="1">Membrane</location>
        <topology evidence="1">Single-pass membrane protein</topology>
    </subcellularLocation>
</comment>
<proteinExistence type="predicted"/>
<gene>
    <name evidence="7" type="ORF">ATO7_06755</name>
</gene>
<evidence type="ECO:0000256" key="4">
    <source>
        <dbReference type="ARBA" id="ARBA00023136"/>
    </source>
</evidence>
<feature type="transmembrane region" description="Helical" evidence="5">
    <location>
        <begin position="12"/>
        <end position="36"/>
    </location>
</feature>
<dbReference type="InterPro" id="IPR007452">
    <property type="entry name" value="TamB_C"/>
</dbReference>
<protein>
    <recommendedName>
        <fullName evidence="6">Translocation and assembly module TamB C-terminal domain-containing protein</fullName>
    </recommendedName>
</protein>
<dbReference type="Pfam" id="PF04357">
    <property type="entry name" value="TamB"/>
    <property type="match status" value="1"/>
</dbReference>
<dbReference type="PANTHER" id="PTHR36985">
    <property type="entry name" value="TRANSLOCATION AND ASSEMBLY MODULE SUBUNIT TAMB"/>
    <property type="match status" value="1"/>
</dbReference>
<comment type="caution">
    <text evidence="7">The sequence shown here is derived from an EMBL/GenBank/DDBJ whole genome shotgun (WGS) entry which is preliminary data.</text>
</comment>
<dbReference type="AlphaFoldDB" id="A0A1Y1SJK1"/>
<dbReference type="STRING" id="1317117.ATO7_06755"/>
<evidence type="ECO:0000256" key="1">
    <source>
        <dbReference type="ARBA" id="ARBA00004167"/>
    </source>
</evidence>
<dbReference type="GO" id="GO:0005886">
    <property type="term" value="C:plasma membrane"/>
    <property type="evidence" value="ECO:0007669"/>
    <property type="project" value="InterPro"/>
</dbReference>
<organism evidence="7 8">
    <name type="scientific">Oceanococcus atlanticus</name>
    <dbReference type="NCBI Taxonomy" id="1317117"/>
    <lineage>
        <taxon>Bacteria</taxon>
        <taxon>Pseudomonadati</taxon>
        <taxon>Pseudomonadota</taxon>
        <taxon>Gammaproteobacteria</taxon>
        <taxon>Chromatiales</taxon>
        <taxon>Oceanococcaceae</taxon>
        <taxon>Oceanococcus</taxon>
    </lineage>
</organism>
<evidence type="ECO:0000256" key="3">
    <source>
        <dbReference type="ARBA" id="ARBA00022989"/>
    </source>
</evidence>
<accession>A0A1Y1SJK1</accession>
<dbReference type="GO" id="GO:0097347">
    <property type="term" value="C:TAM protein secretion complex"/>
    <property type="evidence" value="ECO:0007669"/>
    <property type="project" value="TreeGrafter"/>
</dbReference>
<keyword evidence="4 5" id="KW-0472">Membrane</keyword>
<dbReference type="GO" id="GO:0009306">
    <property type="term" value="P:protein secretion"/>
    <property type="evidence" value="ECO:0007669"/>
    <property type="project" value="InterPro"/>
</dbReference>
<sequence>MIRWLLYRFIPFYVLLTAVLAAIVLITSETGLQWLWKQAQPYLPAALNIDRVSGRLIGRIQVEGLAYHSETLDVSAQQAWVDWSPAALLRGRIQLNEVVLVGAQIDTRPATDPPPATPRAASLPELPNATISALKLRDVRYLSNGQKVITVNQAQAQATLSDQSLRMTLENLDLSDYGQWQAQLSAQISPQQIIVDELTVQGLHSEPLYLAADAICPWPALDCDANLSWNAVRWPLDSNTWSSPSGEAKLALIEQKAHALIDAELDGEQLPSSRLFVTVRSPDVDGEWSVQGQWDQIPDRSRPADQEPAQIKLDVLYNAASQKLKATLDLDRVDTALWAEQWPSSLNGQVIAHVDMSKGFSAQFPRIKLDGSLRNQPIQLTTHGAYASPQDWYAQQLKLNWADAQLNGHVRRAQRWQGNLQLRAPDLAKLDEQLQGRVSANIAVSGSDALPTLNWTLDGHDIQAAGFSLARLASKGDVSASRVDLTLLAEDLSGSGLYLEQLELSSKGHLDNIRSQLTVVESRAQGSLGFNSTWDKRKQQLRVELSQGEWRFGPAPRPPFMAWTADPGANLRWSKSNGLTLSRHCWRSRDAASCLEGSWDTRQASAKLELRGYNLNRLRRLLPPGSRIDGEVELDLALAPSPLDQPKARLSLRTSDIQIATRQEQDDVPLLTLLPGELRANTQGLAVDAQWDFPLQLDDGRPGGFSGRFKLDTQQALDGQMRVSLDDLSVVSAFVPEVLSAQGAINGQLRLQGSLAKPALGGDILLDDGRFHLDTPDIHLQQTRIRLSGGGDNTLDLEASTHSGDGHMQVLGKVDWSAAQAQVNASVSGENFLAVDIPEARVLVSPDLKLKVSPPRLDLSGRITVPSADIRPREISSRGAIAPDADQIIVGQDTQTRSGLQVHSEIELVLGRKVHFEGLGLTTDLDGRLKTRLRPGRAATGEGDLRLRDGRYKAYGQNLQIERGRLIFSGGPLTEPGLDIKAYRQATTDIRAGVIVRGPLDKPQVSLYSEPGMRETDQLSYLVLGRAAEARSEDDQAMLNNAALALGLKGGDFLAKRFKGKLGLDEVSIGTQPGEQANQASLVLGKYLSPDIYVSYGIGLFEPVYTFRLRYQLSSKWSLQTESGVESGGDLFYTIER</sequence>
<evidence type="ECO:0000313" key="7">
    <source>
        <dbReference type="EMBL" id="ORE89560.1"/>
    </source>
</evidence>
<evidence type="ECO:0000259" key="6">
    <source>
        <dbReference type="Pfam" id="PF04357"/>
    </source>
</evidence>
<name>A0A1Y1SJK1_9GAMM</name>
<reference evidence="7 8" key="1">
    <citation type="submission" date="2013-04" db="EMBL/GenBank/DDBJ databases">
        <title>Oceanococcus atlanticus 22II-S10r2 Genome Sequencing.</title>
        <authorList>
            <person name="Lai Q."/>
            <person name="Li G."/>
            <person name="Shao Z."/>
        </authorList>
    </citation>
    <scope>NUCLEOTIDE SEQUENCE [LARGE SCALE GENOMIC DNA]</scope>
    <source>
        <strain evidence="7 8">22II-S10r2</strain>
    </source>
</reference>
<dbReference type="RefSeq" id="WP_083560776.1">
    <property type="nucleotide sequence ID" value="NZ_AQQV01000001.1"/>
</dbReference>
<keyword evidence="2 5" id="KW-0812">Transmembrane</keyword>
<dbReference type="Proteomes" id="UP000192342">
    <property type="component" value="Unassembled WGS sequence"/>
</dbReference>
<dbReference type="EMBL" id="AQQV01000001">
    <property type="protein sequence ID" value="ORE89560.1"/>
    <property type="molecule type" value="Genomic_DNA"/>
</dbReference>
<evidence type="ECO:0000313" key="8">
    <source>
        <dbReference type="Proteomes" id="UP000192342"/>
    </source>
</evidence>
<dbReference type="PANTHER" id="PTHR36985:SF1">
    <property type="entry name" value="TRANSLOCATION AND ASSEMBLY MODULE SUBUNIT TAMB"/>
    <property type="match status" value="1"/>
</dbReference>
<feature type="domain" description="Translocation and assembly module TamB C-terminal" evidence="6">
    <location>
        <begin position="803"/>
        <end position="1136"/>
    </location>
</feature>
<evidence type="ECO:0000256" key="5">
    <source>
        <dbReference type="SAM" id="Phobius"/>
    </source>
</evidence>
<keyword evidence="3 5" id="KW-1133">Transmembrane helix</keyword>
<keyword evidence="8" id="KW-1185">Reference proteome</keyword>
<evidence type="ECO:0000256" key="2">
    <source>
        <dbReference type="ARBA" id="ARBA00022692"/>
    </source>
</evidence>